<sequence>MDDLVGLLPAGYKSRASYKNKKIPTTTTALPEIKNTSGLASLMNNILVQDVSVLGLLPKDYKINESTTQEPAAKSPADVLLQKAQKVDISAFLPPGYVASSTTPKANTKKPLTVTVEDDISKFLPPGYKLPKTTKMPSTTSTTTTASPPVAIIDDISKFLPPGFKLNATIEKSEKIDISKFLPANYTEKPQEITTASTTTSAAPKVVFPSRPGFLAKKPGQRLTTPKTVENAGPVAPDIVIRHGPPTRATTEFTGWPTPSTTPFSIEKLLERQRTSTIEPQDFFSASTTTRTTTTTTTKATTQRPTEPGVCQSDCDLAATIKIVGGVMWKPELLDHNTDEWKSLAHEMESQLNSVYGKHAELSKWFKKVRIDSFSKGSVLVDYFVELTNMPRHINTLELKKLFHSALKTVTTEPPEYTTEFDGGQTDAELDDDFGPIVRERVIEPKVAKETLQLGQFIIDPISTDFIVIPKQIAPTEEFAEENQLLPQWAIAVIVIGVGSLLFVIIFGVTVLLNRKNKAKKKAPAPLTTDMLNELNKNHMGGVENYGHEEFYNVEDGWDDDTDARHHDVKSKRYAHPAMNTQSNIYDSWRSQRHPSSGYYYDSHQQYPQKIGPYPADAFMDYHQAPTQHNSMPMYTYNPRRYRDYDEDF</sequence>
<keyword evidence="5" id="KW-1185">Reference proteome</keyword>
<dbReference type="PROSITE" id="PS50024">
    <property type="entry name" value="SEA"/>
    <property type="match status" value="1"/>
</dbReference>
<dbReference type="Pfam" id="PF01390">
    <property type="entry name" value="SEA"/>
    <property type="match status" value="1"/>
</dbReference>
<dbReference type="EMBL" id="AJWK01015127">
    <property type="status" value="NOT_ANNOTATED_CDS"/>
    <property type="molecule type" value="Genomic_DNA"/>
</dbReference>
<feature type="region of interest" description="Disordered" evidence="1">
    <location>
        <begin position="211"/>
        <end position="232"/>
    </location>
</feature>
<evidence type="ECO:0000256" key="2">
    <source>
        <dbReference type="SAM" id="Phobius"/>
    </source>
</evidence>
<feature type="region of interest" description="Disordered" evidence="1">
    <location>
        <begin position="287"/>
        <end position="307"/>
    </location>
</feature>
<dbReference type="InterPro" id="IPR036364">
    <property type="entry name" value="SEA_dom_sf"/>
</dbReference>
<organism evidence="4 5">
    <name type="scientific">Lutzomyia longipalpis</name>
    <name type="common">Sand fly</name>
    <dbReference type="NCBI Taxonomy" id="7200"/>
    <lineage>
        <taxon>Eukaryota</taxon>
        <taxon>Metazoa</taxon>
        <taxon>Ecdysozoa</taxon>
        <taxon>Arthropoda</taxon>
        <taxon>Hexapoda</taxon>
        <taxon>Insecta</taxon>
        <taxon>Pterygota</taxon>
        <taxon>Neoptera</taxon>
        <taxon>Endopterygota</taxon>
        <taxon>Diptera</taxon>
        <taxon>Nematocera</taxon>
        <taxon>Psychodoidea</taxon>
        <taxon>Psychodidae</taxon>
        <taxon>Lutzomyia</taxon>
        <taxon>Lutzomyia</taxon>
    </lineage>
</organism>
<dbReference type="EnsemblMetazoa" id="LLOJ004820-RA">
    <property type="protein sequence ID" value="LLOJ004820-PA"/>
    <property type="gene ID" value="LLOJ004820"/>
</dbReference>
<proteinExistence type="predicted"/>
<name>A0A1B0GIP1_LUTLO</name>
<evidence type="ECO:0000256" key="1">
    <source>
        <dbReference type="SAM" id="MobiDB-lite"/>
    </source>
</evidence>
<keyword evidence="2" id="KW-0812">Transmembrane</keyword>
<accession>A0A1B0GIP1</accession>
<feature type="domain" description="SEA" evidence="3">
    <location>
        <begin position="313"/>
        <end position="433"/>
    </location>
</feature>
<keyword evidence="2" id="KW-1133">Transmembrane helix</keyword>
<feature type="region of interest" description="Disordered" evidence="1">
    <location>
        <begin position="243"/>
        <end position="262"/>
    </location>
</feature>
<feature type="compositionally biased region" description="Polar residues" evidence="1">
    <location>
        <begin position="248"/>
        <end position="262"/>
    </location>
</feature>
<feature type="compositionally biased region" description="Low complexity" evidence="1">
    <location>
        <begin position="288"/>
        <end position="302"/>
    </location>
</feature>
<dbReference type="Proteomes" id="UP000092461">
    <property type="component" value="Unassembled WGS sequence"/>
</dbReference>
<dbReference type="InterPro" id="IPR000082">
    <property type="entry name" value="SEA_dom"/>
</dbReference>
<evidence type="ECO:0000313" key="4">
    <source>
        <dbReference type="EnsemblMetazoa" id="LLOJ004820-PA"/>
    </source>
</evidence>
<protein>
    <recommendedName>
        <fullName evidence="3">SEA domain-containing protein</fullName>
    </recommendedName>
</protein>
<dbReference type="AlphaFoldDB" id="A0A1B0GIP1"/>
<evidence type="ECO:0000259" key="3">
    <source>
        <dbReference type="PROSITE" id="PS50024"/>
    </source>
</evidence>
<dbReference type="VEuPathDB" id="VectorBase:LLOJ004820"/>
<feature type="transmembrane region" description="Helical" evidence="2">
    <location>
        <begin position="489"/>
        <end position="513"/>
    </location>
</feature>
<keyword evidence="2" id="KW-0472">Membrane</keyword>
<evidence type="ECO:0000313" key="5">
    <source>
        <dbReference type="Proteomes" id="UP000092461"/>
    </source>
</evidence>
<reference evidence="4" key="1">
    <citation type="submission" date="2020-05" db="UniProtKB">
        <authorList>
            <consortium name="EnsemblMetazoa"/>
        </authorList>
    </citation>
    <scope>IDENTIFICATION</scope>
    <source>
        <strain evidence="4">Jacobina</strain>
    </source>
</reference>
<dbReference type="SUPFAM" id="SSF82671">
    <property type="entry name" value="SEA domain"/>
    <property type="match status" value="1"/>
</dbReference>
<dbReference type="VEuPathDB" id="VectorBase:LLONM1_004055"/>